<dbReference type="InterPro" id="IPR000719">
    <property type="entry name" value="Prot_kinase_dom"/>
</dbReference>
<dbReference type="PANTHER" id="PTHR45631:SF204">
    <property type="entry name" value="OS01G0810800 PROTEIN"/>
    <property type="match status" value="1"/>
</dbReference>
<evidence type="ECO:0000313" key="3">
    <source>
        <dbReference type="Proteomes" id="UP001055439"/>
    </source>
</evidence>
<organism evidence="2 3">
    <name type="scientific">Musa troglodytarum</name>
    <name type="common">fe'i banana</name>
    <dbReference type="NCBI Taxonomy" id="320322"/>
    <lineage>
        <taxon>Eukaryota</taxon>
        <taxon>Viridiplantae</taxon>
        <taxon>Streptophyta</taxon>
        <taxon>Embryophyta</taxon>
        <taxon>Tracheophyta</taxon>
        <taxon>Spermatophyta</taxon>
        <taxon>Magnoliopsida</taxon>
        <taxon>Liliopsida</taxon>
        <taxon>Zingiberales</taxon>
        <taxon>Musaceae</taxon>
        <taxon>Musa</taxon>
    </lineage>
</organism>
<dbReference type="SUPFAM" id="SSF56112">
    <property type="entry name" value="Protein kinase-like (PK-like)"/>
    <property type="match status" value="1"/>
</dbReference>
<feature type="domain" description="Protein kinase" evidence="1">
    <location>
        <begin position="1"/>
        <end position="239"/>
    </location>
</feature>
<name>A0A9E7FI62_9LILI</name>
<dbReference type="EMBL" id="CP097506">
    <property type="protein sequence ID" value="URD96384.1"/>
    <property type="molecule type" value="Genomic_DNA"/>
</dbReference>
<sequence length="275" mass="30400">MVYHGCLETGKQVAIKMSSVSSPQGMKEFLAEAQNLTKIYHRNLVSLVGYCMDGNCLALVYEYMKQGSLRDYLRDKTGCAKVLSWGQRLQIALEAAQGLDYLHKGCKPPIIHRDVKSSNILLSEELEARIGDFGYHENYQLTEKSDVYSFGVVLLELITGRPPIVHGPGNVHIVKLIAASLSRGCIEEIMDETLQGEYDATSAWKILDLALRCTADAGSQRPTMFEVVTQLKSCSKPEIASDRSDVIYIEGFNMSREISSEMGASLLGPTVPSVR</sequence>
<accession>A0A9E7FI62</accession>
<dbReference type="InterPro" id="IPR008271">
    <property type="entry name" value="Ser/Thr_kinase_AS"/>
</dbReference>
<dbReference type="SMART" id="SM00220">
    <property type="entry name" value="S_TKc"/>
    <property type="match status" value="1"/>
</dbReference>
<dbReference type="PROSITE" id="PS00108">
    <property type="entry name" value="PROTEIN_KINASE_ST"/>
    <property type="match status" value="1"/>
</dbReference>
<dbReference type="Gene3D" id="1.10.510.10">
    <property type="entry name" value="Transferase(Phosphotransferase) domain 1"/>
    <property type="match status" value="2"/>
</dbReference>
<dbReference type="Gene3D" id="3.30.200.20">
    <property type="entry name" value="Phosphorylase Kinase, domain 1"/>
    <property type="match status" value="1"/>
</dbReference>
<keyword evidence="2" id="KW-0808">Transferase</keyword>
<dbReference type="OrthoDB" id="1909384at2759"/>
<gene>
    <name evidence="2" type="ORF">MUK42_31149</name>
</gene>
<dbReference type="PANTHER" id="PTHR45631">
    <property type="entry name" value="OS07G0107800 PROTEIN-RELATED"/>
    <property type="match status" value="1"/>
</dbReference>
<protein>
    <submittedName>
        <fullName evidence="2">Receptor-like serine threonine-protein kinase</fullName>
    </submittedName>
</protein>
<dbReference type="PROSITE" id="PS50011">
    <property type="entry name" value="PROTEIN_KINASE_DOM"/>
    <property type="match status" value="1"/>
</dbReference>
<keyword evidence="2" id="KW-0418">Kinase</keyword>
<keyword evidence="2" id="KW-0675">Receptor</keyword>
<keyword evidence="3" id="KW-1185">Reference proteome</keyword>
<evidence type="ECO:0000259" key="1">
    <source>
        <dbReference type="PROSITE" id="PS50011"/>
    </source>
</evidence>
<evidence type="ECO:0000313" key="2">
    <source>
        <dbReference type="EMBL" id="URD96384.1"/>
    </source>
</evidence>
<dbReference type="GO" id="GO:0004672">
    <property type="term" value="F:protein kinase activity"/>
    <property type="evidence" value="ECO:0007669"/>
    <property type="project" value="InterPro"/>
</dbReference>
<dbReference type="PIRSF" id="PIRSF000654">
    <property type="entry name" value="Integrin-linked_kinase"/>
    <property type="match status" value="1"/>
</dbReference>
<dbReference type="AlphaFoldDB" id="A0A9E7FI62"/>
<reference evidence="2" key="1">
    <citation type="submission" date="2022-05" db="EMBL/GenBank/DDBJ databases">
        <title>The Musa troglodytarum L. genome provides insights into the mechanism of non-climacteric behaviour and enrichment of carotenoids.</title>
        <authorList>
            <person name="Wang J."/>
        </authorList>
    </citation>
    <scope>NUCLEOTIDE SEQUENCE</scope>
    <source>
        <tissue evidence="2">Leaf</tissue>
    </source>
</reference>
<proteinExistence type="predicted"/>
<dbReference type="InterPro" id="IPR001245">
    <property type="entry name" value="Ser-Thr/Tyr_kinase_cat_dom"/>
</dbReference>
<dbReference type="Pfam" id="PF07714">
    <property type="entry name" value="PK_Tyr_Ser-Thr"/>
    <property type="match status" value="1"/>
</dbReference>
<dbReference type="InterPro" id="IPR011009">
    <property type="entry name" value="Kinase-like_dom_sf"/>
</dbReference>
<dbReference type="GO" id="GO:0005524">
    <property type="term" value="F:ATP binding"/>
    <property type="evidence" value="ECO:0007669"/>
    <property type="project" value="InterPro"/>
</dbReference>
<dbReference type="Proteomes" id="UP001055439">
    <property type="component" value="Chromosome 4"/>
</dbReference>